<proteinExistence type="predicted"/>
<reference evidence="2" key="1">
    <citation type="submission" date="2015-01" db="EMBL/GenBank/DDBJ databases">
        <title>The Genome Sequence of Cryptococcus gattii CA1280.</title>
        <authorList>
            <consortium name="The Broad Institute Genomics Platform"/>
            <person name="Cuomo C."/>
            <person name="Litvintseva A."/>
            <person name="Chen Y."/>
            <person name="Heitman J."/>
            <person name="Sun S."/>
            <person name="Springer D."/>
            <person name="Dromer F."/>
            <person name="Young S."/>
            <person name="Zeng Q."/>
            <person name="Gargeya S."/>
            <person name="Abouelleil A."/>
            <person name="Alvarado L."/>
            <person name="Chapman S.B."/>
            <person name="Gainer-Dewar J."/>
            <person name="Goldberg J."/>
            <person name="Griggs A."/>
            <person name="Gujja S."/>
            <person name="Hansen M."/>
            <person name="Howarth C."/>
            <person name="Imamovic A."/>
            <person name="Larimer J."/>
            <person name="Murphy C."/>
            <person name="Naylor J."/>
            <person name="Pearson M."/>
            <person name="Priest M."/>
            <person name="Roberts A."/>
            <person name="Saif S."/>
            <person name="Shea T."/>
            <person name="Sykes S."/>
            <person name="Wortman J."/>
            <person name="Nusbaum C."/>
            <person name="Birren B."/>
        </authorList>
    </citation>
    <scope>NUCLEOTIDE SEQUENCE [LARGE SCALE GENOMIC DNA]</scope>
    <source>
        <strain evidence="2">CA1280</strain>
    </source>
</reference>
<gene>
    <name evidence="2" type="ORF">I312_03936</name>
</gene>
<dbReference type="EMBL" id="KN847982">
    <property type="protein sequence ID" value="KIR47040.1"/>
    <property type="molecule type" value="Genomic_DNA"/>
</dbReference>
<feature type="region of interest" description="Disordered" evidence="1">
    <location>
        <begin position="1"/>
        <end position="23"/>
    </location>
</feature>
<dbReference type="OrthoDB" id="2574271at2759"/>
<feature type="compositionally biased region" description="Polar residues" evidence="1">
    <location>
        <begin position="1"/>
        <end position="19"/>
    </location>
</feature>
<dbReference type="AlphaFoldDB" id="A0A0D0VPC8"/>
<name>A0A0D0VPC8_CRYGA</name>
<organism evidence="2">
    <name type="scientific">Cryptococcus bacillisporus CA1280</name>
    <dbReference type="NCBI Taxonomy" id="1296109"/>
    <lineage>
        <taxon>Eukaryota</taxon>
        <taxon>Fungi</taxon>
        <taxon>Dikarya</taxon>
        <taxon>Basidiomycota</taxon>
        <taxon>Agaricomycotina</taxon>
        <taxon>Tremellomycetes</taxon>
        <taxon>Tremellales</taxon>
        <taxon>Cryptococcaceae</taxon>
        <taxon>Cryptococcus</taxon>
        <taxon>Cryptococcus gattii species complex</taxon>
    </lineage>
</organism>
<evidence type="ECO:0000256" key="1">
    <source>
        <dbReference type="SAM" id="MobiDB-lite"/>
    </source>
</evidence>
<accession>A0A0D0VPC8</accession>
<evidence type="ECO:0000313" key="2">
    <source>
        <dbReference type="EMBL" id="KIR47040.1"/>
    </source>
</evidence>
<sequence length="112" mass="12653">MSASNQSTNNPTGSQQSDQEWLAGHCEWPDRTLAREHPDWTAEERESVVEQSIFNTVKLTNEVYTELSVQHPDWTEEQLLSPVEQETIARTASRLVDLLDRVSEQVSNAGQG</sequence>
<protein>
    <submittedName>
        <fullName evidence="2">Unplaced genomic scaffold supercont1.10, whole genome shotgun sequence</fullName>
    </submittedName>
</protein>
<dbReference type="HOGENOM" id="CLU_2145741_0_0_1"/>